<evidence type="ECO:0000313" key="1">
    <source>
        <dbReference type="EMBL" id="GAU35211.1"/>
    </source>
</evidence>
<sequence>MDLFEIESNKILSRRSSVGCSSRISYYRTGEGVPFKWEMQPGIAKESSPKEVLPPLTPPPKFLNMGLPKPSISEAKKPASTMLKLRFWKKRVLKIKNKKPQEDCFHEDFDVESGLDCSSDSESMVSPRGSSFSSSSSSLSLMKSSRSSLNSACSCSDSTSKRMYGGCFPMHVSRVLVSITKRD</sequence>
<dbReference type="PANTHER" id="PTHR33257:SF6">
    <property type="entry name" value="OXYSTEROL-BINDING 4B-LIKE PROTEIN"/>
    <property type="match status" value="1"/>
</dbReference>
<evidence type="ECO:0000313" key="2">
    <source>
        <dbReference type="Proteomes" id="UP000242715"/>
    </source>
</evidence>
<dbReference type="OrthoDB" id="1684445at2759"/>
<gene>
    <name evidence="1" type="ORF">TSUD_204870</name>
</gene>
<dbReference type="AlphaFoldDB" id="A0A2Z6MV32"/>
<reference evidence="2" key="1">
    <citation type="journal article" date="2017" name="Front. Plant Sci.">
        <title>Climate Clever Clovers: New Paradigm to Reduce the Environmental Footprint of Ruminants by Breeding Low Methanogenic Forages Utilizing Haplotype Variation.</title>
        <authorList>
            <person name="Kaur P."/>
            <person name="Appels R."/>
            <person name="Bayer P.E."/>
            <person name="Keeble-Gagnere G."/>
            <person name="Wang J."/>
            <person name="Hirakawa H."/>
            <person name="Shirasawa K."/>
            <person name="Vercoe P."/>
            <person name="Stefanova K."/>
            <person name="Durmic Z."/>
            <person name="Nichols P."/>
            <person name="Revell C."/>
            <person name="Isobe S.N."/>
            <person name="Edwards D."/>
            <person name="Erskine W."/>
        </authorList>
    </citation>
    <scope>NUCLEOTIDE SEQUENCE [LARGE SCALE GENOMIC DNA]</scope>
    <source>
        <strain evidence="2">cv. Daliak</strain>
    </source>
</reference>
<dbReference type="EMBL" id="DF973581">
    <property type="protein sequence ID" value="GAU35211.1"/>
    <property type="molecule type" value="Genomic_DNA"/>
</dbReference>
<dbReference type="Proteomes" id="UP000242715">
    <property type="component" value="Unassembled WGS sequence"/>
</dbReference>
<name>A0A2Z6MV32_TRISU</name>
<accession>A0A2Z6MV32</accession>
<dbReference type="PANTHER" id="PTHR33257">
    <property type="entry name" value="OS05G0165500 PROTEIN"/>
    <property type="match status" value="1"/>
</dbReference>
<organism evidence="1 2">
    <name type="scientific">Trifolium subterraneum</name>
    <name type="common">Subterranean clover</name>
    <dbReference type="NCBI Taxonomy" id="3900"/>
    <lineage>
        <taxon>Eukaryota</taxon>
        <taxon>Viridiplantae</taxon>
        <taxon>Streptophyta</taxon>
        <taxon>Embryophyta</taxon>
        <taxon>Tracheophyta</taxon>
        <taxon>Spermatophyta</taxon>
        <taxon>Magnoliopsida</taxon>
        <taxon>eudicotyledons</taxon>
        <taxon>Gunneridae</taxon>
        <taxon>Pentapetalae</taxon>
        <taxon>rosids</taxon>
        <taxon>fabids</taxon>
        <taxon>Fabales</taxon>
        <taxon>Fabaceae</taxon>
        <taxon>Papilionoideae</taxon>
        <taxon>50 kb inversion clade</taxon>
        <taxon>NPAAA clade</taxon>
        <taxon>Hologalegina</taxon>
        <taxon>IRL clade</taxon>
        <taxon>Trifolieae</taxon>
        <taxon>Trifolium</taxon>
    </lineage>
</organism>
<keyword evidence="2" id="KW-1185">Reference proteome</keyword>
<proteinExistence type="predicted"/>
<protein>
    <submittedName>
        <fullName evidence="1">Uncharacterized protein</fullName>
    </submittedName>
</protein>